<evidence type="ECO:0000313" key="2">
    <source>
        <dbReference type="Proteomes" id="UP001497457"/>
    </source>
</evidence>
<evidence type="ECO:0000313" key="1">
    <source>
        <dbReference type="EMBL" id="CAL5010315.1"/>
    </source>
</evidence>
<dbReference type="Proteomes" id="UP001497457">
    <property type="component" value="Chromosome 28b"/>
</dbReference>
<gene>
    <name evidence="1" type="ORF">URODEC1_LOCUS69939</name>
</gene>
<accession>A0ABC9BX49</accession>
<protein>
    <submittedName>
        <fullName evidence="1">Uncharacterized protein</fullName>
    </submittedName>
</protein>
<organism evidence="1 2">
    <name type="scientific">Urochloa decumbens</name>
    <dbReference type="NCBI Taxonomy" id="240449"/>
    <lineage>
        <taxon>Eukaryota</taxon>
        <taxon>Viridiplantae</taxon>
        <taxon>Streptophyta</taxon>
        <taxon>Embryophyta</taxon>
        <taxon>Tracheophyta</taxon>
        <taxon>Spermatophyta</taxon>
        <taxon>Magnoliopsida</taxon>
        <taxon>Liliopsida</taxon>
        <taxon>Poales</taxon>
        <taxon>Poaceae</taxon>
        <taxon>PACMAD clade</taxon>
        <taxon>Panicoideae</taxon>
        <taxon>Panicodae</taxon>
        <taxon>Paniceae</taxon>
        <taxon>Melinidinae</taxon>
        <taxon>Urochloa</taxon>
    </lineage>
</organism>
<sequence length="149" mass="16019">MTMKPEALPAPHIALDVIKSSGAGMESKKPAPAPGRAPARPLTWTRIIRYVSLYYLVTVIGNGITIEGFRRLVAAGDTDLAARTRAIGVIAGGNLLRMVAAGAAASLRDTRLWQDVVMMEFFLETLAVALYVHFTMDAFGCSCPCPHQC</sequence>
<name>A0ABC9BX49_9POAL</name>
<reference evidence="1" key="1">
    <citation type="submission" date="2024-10" db="EMBL/GenBank/DDBJ databases">
        <authorList>
            <person name="Ryan C."/>
        </authorList>
    </citation>
    <scope>NUCLEOTIDE SEQUENCE [LARGE SCALE GENOMIC DNA]</scope>
</reference>
<proteinExistence type="predicted"/>
<dbReference type="EMBL" id="OZ075138">
    <property type="protein sequence ID" value="CAL5010315.1"/>
    <property type="molecule type" value="Genomic_DNA"/>
</dbReference>
<keyword evidence="2" id="KW-1185">Reference proteome</keyword>
<dbReference type="AlphaFoldDB" id="A0ABC9BX49"/>